<accession>A0A1W2FQP2</accession>
<evidence type="ECO:0000313" key="4">
    <source>
        <dbReference type="Proteomes" id="UP000192840"/>
    </source>
</evidence>
<keyword evidence="2" id="KW-1133">Transmembrane helix</keyword>
<name>A0A1W2FQP2_9PSEU</name>
<evidence type="ECO:0000256" key="1">
    <source>
        <dbReference type="SAM" id="MobiDB-lite"/>
    </source>
</evidence>
<proteinExistence type="predicted"/>
<feature type="transmembrane region" description="Helical" evidence="2">
    <location>
        <begin position="42"/>
        <end position="64"/>
    </location>
</feature>
<dbReference type="EMBL" id="FWYC01000020">
    <property type="protein sequence ID" value="SMD23918.1"/>
    <property type="molecule type" value="Genomic_DNA"/>
</dbReference>
<dbReference type="RefSeq" id="WP_030480383.1">
    <property type="nucleotide sequence ID" value="NZ_FWYC01000020.1"/>
</dbReference>
<dbReference type="STRING" id="40571.SAMN05660733_07448"/>
<evidence type="ECO:0008006" key="5">
    <source>
        <dbReference type="Google" id="ProtNLM"/>
    </source>
</evidence>
<evidence type="ECO:0000313" key="3">
    <source>
        <dbReference type="EMBL" id="SMD23918.1"/>
    </source>
</evidence>
<reference evidence="4" key="1">
    <citation type="submission" date="2017-04" db="EMBL/GenBank/DDBJ databases">
        <authorList>
            <person name="Varghese N."/>
            <person name="Submissions S."/>
        </authorList>
    </citation>
    <scope>NUCLEOTIDE SEQUENCE [LARGE SCALE GENOMIC DNA]</scope>
    <source>
        <strain evidence="4">DSM 44073</strain>
    </source>
</reference>
<gene>
    <name evidence="3" type="ORF">SAMN05660733_07448</name>
</gene>
<keyword evidence="2" id="KW-0812">Transmembrane</keyword>
<protein>
    <recommendedName>
        <fullName evidence="5">SAF domain-containing protein</fullName>
    </recommendedName>
</protein>
<dbReference type="CDD" id="cd11614">
    <property type="entry name" value="SAF_CpaB_FlgA_like"/>
    <property type="match status" value="1"/>
</dbReference>
<organism evidence="3 4">
    <name type="scientific">Lentzea albidocapillata</name>
    <dbReference type="NCBI Taxonomy" id="40571"/>
    <lineage>
        <taxon>Bacteria</taxon>
        <taxon>Bacillati</taxon>
        <taxon>Actinomycetota</taxon>
        <taxon>Actinomycetes</taxon>
        <taxon>Pseudonocardiales</taxon>
        <taxon>Pseudonocardiaceae</taxon>
        <taxon>Lentzea</taxon>
    </lineage>
</organism>
<dbReference type="AlphaFoldDB" id="A0A1W2FQP2"/>
<feature type="compositionally biased region" description="Low complexity" evidence="1">
    <location>
        <begin position="1"/>
        <end position="19"/>
    </location>
</feature>
<keyword evidence="2" id="KW-0472">Membrane</keyword>
<dbReference type="Proteomes" id="UP000192840">
    <property type="component" value="Unassembled WGS sequence"/>
</dbReference>
<sequence length="236" mass="23584">MTTTAASTSTDTATRKASSNAWAGRDGKASSRLTGGARRRSVPYLLLGVLLVLVCAAGGVFTGMQLGDRETVLALARPVAVGQILSAQDLEQIGMPRNSGMDLVPAAATSAVVGQPMAFSLPAGSLLSRSVLGAPLIPVLGKAIAAVGLKPGQFPPDLSPGTTVTVLTTQGQNTTPGTATGTGQTSSWTAVVAGVATRETEQTTVVSLHLSESDARALAAAPAGQLSLVVIAGGVR</sequence>
<dbReference type="OrthoDB" id="3214303at2"/>
<keyword evidence="4" id="KW-1185">Reference proteome</keyword>
<feature type="region of interest" description="Disordered" evidence="1">
    <location>
        <begin position="1"/>
        <end position="34"/>
    </location>
</feature>
<evidence type="ECO:0000256" key="2">
    <source>
        <dbReference type="SAM" id="Phobius"/>
    </source>
</evidence>